<evidence type="ECO:0000313" key="1">
    <source>
        <dbReference type="EMBL" id="JAD35643.1"/>
    </source>
</evidence>
<organism evidence="1">
    <name type="scientific">Arundo donax</name>
    <name type="common">Giant reed</name>
    <name type="synonym">Donax arundinaceus</name>
    <dbReference type="NCBI Taxonomy" id="35708"/>
    <lineage>
        <taxon>Eukaryota</taxon>
        <taxon>Viridiplantae</taxon>
        <taxon>Streptophyta</taxon>
        <taxon>Embryophyta</taxon>
        <taxon>Tracheophyta</taxon>
        <taxon>Spermatophyta</taxon>
        <taxon>Magnoliopsida</taxon>
        <taxon>Liliopsida</taxon>
        <taxon>Poales</taxon>
        <taxon>Poaceae</taxon>
        <taxon>PACMAD clade</taxon>
        <taxon>Arundinoideae</taxon>
        <taxon>Arundineae</taxon>
        <taxon>Arundo</taxon>
    </lineage>
</organism>
<proteinExistence type="predicted"/>
<reference evidence="1" key="2">
    <citation type="journal article" date="2015" name="Data Brief">
        <title>Shoot transcriptome of the giant reed, Arundo donax.</title>
        <authorList>
            <person name="Barrero R.A."/>
            <person name="Guerrero F.D."/>
            <person name="Moolhuijzen P."/>
            <person name="Goolsby J.A."/>
            <person name="Tidwell J."/>
            <person name="Bellgard S.E."/>
            <person name="Bellgard M.I."/>
        </authorList>
    </citation>
    <scope>NUCLEOTIDE SEQUENCE</scope>
    <source>
        <tissue evidence="1">Shoot tissue taken approximately 20 cm above the soil surface</tissue>
    </source>
</reference>
<dbReference type="EMBL" id="GBRH01262252">
    <property type="protein sequence ID" value="JAD35643.1"/>
    <property type="molecule type" value="Transcribed_RNA"/>
</dbReference>
<protein>
    <submittedName>
        <fullName evidence="1">Uncharacterized protein</fullName>
    </submittedName>
</protein>
<name>A0A0A8ZDC7_ARUDO</name>
<dbReference type="AlphaFoldDB" id="A0A0A8ZDC7"/>
<reference evidence="1" key="1">
    <citation type="submission" date="2014-09" db="EMBL/GenBank/DDBJ databases">
        <authorList>
            <person name="Magalhaes I.L.F."/>
            <person name="Oliveira U."/>
            <person name="Santos F.R."/>
            <person name="Vidigal T.H.D.A."/>
            <person name="Brescovit A.D."/>
            <person name="Santos A.J."/>
        </authorList>
    </citation>
    <scope>NUCLEOTIDE SEQUENCE</scope>
    <source>
        <tissue evidence="1">Shoot tissue taken approximately 20 cm above the soil surface</tissue>
    </source>
</reference>
<sequence>MCMVELGLLRANFGRIPLACCFD</sequence>
<accession>A0A0A8ZDC7</accession>